<organism evidence="1">
    <name type="scientific">marine sediment metagenome</name>
    <dbReference type="NCBI Taxonomy" id="412755"/>
    <lineage>
        <taxon>unclassified sequences</taxon>
        <taxon>metagenomes</taxon>
        <taxon>ecological metagenomes</taxon>
    </lineage>
</organism>
<protein>
    <submittedName>
        <fullName evidence="1">Uncharacterized protein</fullName>
    </submittedName>
</protein>
<evidence type="ECO:0000313" key="1">
    <source>
        <dbReference type="EMBL" id="KKN84396.1"/>
    </source>
</evidence>
<proteinExistence type="predicted"/>
<dbReference type="EMBL" id="LAZR01000171">
    <property type="protein sequence ID" value="KKN84396.1"/>
    <property type="molecule type" value="Genomic_DNA"/>
</dbReference>
<name>A0A0F9WEV1_9ZZZZ</name>
<accession>A0A0F9WEV1</accession>
<gene>
    <name evidence="1" type="ORF">LCGC14_0288580</name>
</gene>
<reference evidence="1" key="1">
    <citation type="journal article" date="2015" name="Nature">
        <title>Complex archaea that bridge the gap between prokaryotes and eukaryotes.</title>
        <authorList>
            <person name="Spang A."/>
            <person name="Saw J.H."/>
            <person name="Jorgensen S.L."/>
            <person name="Zaremba-Niedzwiedzka K."/>
            <person name="Martijn J."/>
            <person name="Lind A.E."/>
            <person name="van Eijk R."/>
            <person name="Schleper C."/>
            <person name="Guy L."/>
            <person name="Ettema T.J."/>
        </authorList>
    </citation>
    <scope>NUCLEOTIDE SEQUENCE</scope>
</reference>
<dbReference type="AlphaFoldDB" id="A0A0F9WEV1"/>
<comment type="caution">
    <text evidence="1">The sequence shown here is derived from an EMBL/GenBank/DDBJ whole genome shotgun (WGS) entry which is preliminary data.</text>
</comment>
<sequence length="151" mass="16745">MNCLNCDGELVMRETFEYPLDSNGVWTREGYDIDQMGVYCHVCGAGHLYDEIHESGDQFTIALVANSDPKPVAVLAIGYRGGVVDAIDSESMVGLIAIDEDHREVGLFLTRPHDEASPWWRRAITLLALIKPGEWRANFAEGEEGDDSNKS</sequence>